<feature type="transmembrane region" description="Helical" evidence="10">
    <location>
        <begin position="86"/>
        <end position="106"/>
    </location>
</feature>
<feature type="transmembrane region" description="Helical" evidence="10">
    <location>
        <begin position="256"/>
        <end position="278"/>
    </location>
</feature>
<feature type="transmembrane region" description="Helical" evidence="10">
    <location>
        <begin position="355"/>
        <end position="377"/>
    </location>
</feature>
<organism evidence="12 13">
    <name type="scientific">Saccharopolyspora montiporae</name>
    <dbReference type="NCBI Taxonomy" id="2781240"/>
    <lineage>
        <taxon>Bacteria</taxon>
        <taxon>Bacillati</taxon>
        <taxon>Actinomycetota</taxon>
        <taxon>Actinomycetes</taxon>
        <taxon>Pseudonocardiales</taxon>
        <taxon>Pseudonocardiaceae</taxon>
        <taxon>Saccharopolyspora</taxon>
    </lineage>
</organism>
<dbReference type="InterPro" id="IPR005828">
    <property type="entry name" value="MFS_sugar_transport-like"/>
</dbReference>
<protein>
    <submittedName>
        <fullName evidence="12">Sugar porter family MFS transporter</fullName>
    </submittedName>
</protein>
<dbReference type="Gene3D" id="1.20.1250.20">
    <property type="entry name" value="MFS general substrate transporter like domains"/>
    <property type="match status" value="1"/>
</dbReference>
<dbReference type="FunFam" id="1.20.1250.20:FF:000218">
    <property type="entry name" value="facilitated trehalose transporter Tret1"/>
    <property type="match status" value="1"/>
</dbReference>
<comment type="similarity">
    <text evidence="2 9">Belongs to the major facilitator superfamily. Sugar transporter (TC 2.A.1.1) family.</text>
</comment>
<dbReference type="EMBL" id="JADEYC010000034">
    <property type="protein sequence ID" value="MBE9376163.1"/>
    <property type="molecule type" value="Genomic_DNA"/>
</dbReference>
<dbReference type="SUPFAM" id="SSF103473">
    <property type="entry name" value="MFS general substrate transporter"/>
    <property type="match status" value="1"/>
</dbReference>
<dbReference type="NCBIfam" id="TIGR00879">
    <property type="entry name" value="SP"/>
    <property type="match status" value="1"/>
</dbReference>
<feature type="transmembrane region" description="Helical" evidence="10">
    <location>
        <begin position="145"/>
        <end position="167"/>
    </location>
</feature>
<dbReference type="InterPro" id="IPR036259">
    <property type="entry name" value="MFS_trans_sf"/>
</dbReference>
<comment type="subcellular location">
    <subcellularLocation>
        <location evidence="1">Cell membrane</location>
        <topology evidence="1">Multi-pass membrane protein</topology>
    </subcellularLocation>
</comment>
<feature type="transmembrane region" description="Helical" evidence="10">
    <location>
        <begin position="290"/>
        <end position="310"/>
    </location>
</feature>
<dbReference type="PROSITE" id="PS00216">
    <property type="entry name" value="SUGAR_TRANSPORT_1"/>
    <property type="match status" value="2"/>
</dbReference>
<keyword evidence="13" id="KW-1185">Reference proteome</keyword>
<feature type="transmembrane region" description="Helical" evidence="10">
    <location>
        <begin position="322"/>
        <end position="343"/>
    </location>
</feature>
<evidence type="ECO:0000256" key="10">
    <source>
        <dbReference type="SAM" id="Phobius"/>
    </source>
</evidence>
<sequence length="457" mass="47858">MVETPEAPARTTPGLRGGRAFYVFGALGAVLYGYDTGVIGGAMLFLSDQWRLSPVQEGVLTSCILVGAMLGALGGGPLADRIGRRGVILGCSVIFVGGALASALALDVATLVLSRTVLGLAVGGASVIVPLYLAEMAPTRIRGAIATLNQTLIITGVGLAALVTFLARTEGAWRLSFGLGALPALVLLAGIAFMPETPRWLVRKGRVGQARAVLALTRRPEVLDAELAEMQQVDTRRDGRAGFTALFGRRWIRTTLIVGIGLAVGQQLTGINAIVYYTPRILESLGATQSFALLFGVINTVPNLIAVAFAARLVDRVGRKPLLLYGSLGTAAGMLALGAPHLFGAAEAVVNTGGVVGLVVFTVSFSLTWGPVLWVMLSEIFPLSVRGTAMGLATIANWVVNFAVSLTLPILISAWGSGAVFSMYAVFGVLIFGFVHRWVQETKGRSLEQIETDLSAA</sequence>
<reference evidence="12" key="1">
    <citation type="submission" date="2020-10" db="EMBL/GenBank/DDBJ databases">
        <title>Diversity and distribution of actinomycetes associated with coral in the coast of Hainan.</title>
        <authorList>
            <person name="Li F."/>
        </authorList>
    </citation>
    <scope>NUCLEOTIDE SEQUENCE</scope>
    <source>
        <strain evidence="12">HNM0983</strain>
    </source>
</reference>
<evidence type="ECO:0000256" key="4">
    <source>
        <dbReference type="ARBA" id="ARBA00022475"/>
    </source>
</evidence>
<evidence type="ECO:0000256" key="5">
    <source>
        <dbReference type="ARBA" id="ARBA00022597"/>
    </source>
</evidence>
<keyword evidence="7 10" id="KW-1133">Transmembrane helix</keyword>
<feature type="transmembrane region" description="Helical" evidence="10">
    <location>
        <begin position="112"/>
        <end position="133"/>
    </location>
</feature>
<feature type="transmembrane region" description="Helical" evidence="10">
    <location>
        <begin position="173"/>
        <end position="194"/>
    </location>
</feature>
<evidence type="ECO:0000256" key="7">
    <source>
        <dbReference type="ARBA" id="ARBA00022989"/>
    </source>
</evidence>
<keyword evidence="8 10" id="KW-0472">Membrane</keyword>
<accession>A0A929G2T6</accession>
<dbReference type="PANTHER" id="PTHR48020">
    <property type="entry name" value="PROTON MYO-INOSITOL COTRANSPORTER"/>
    <property type="match status" value="1"/>
</dbReference>
<dbReference type="Proteomes" id="UP000598360">
    <property type="component" value="Unassembled WGS sequence"/>
</dbReference>
<dbReference type="PANTHER" id="PTHR48020:SF12">
    <property type="entry name" value="PROTON MYO-INOSITOL COTRANSPORTER"/>
    <property type="match status" value="1"/>
</dbReference>
<keyword evidence="5" id="KW-0762">Sugar transport</keyword>
<dbReference type="GO" id="GO:0022857">
    <property type="term" value="F:transmembrane transporter activity"/>
    <property type="evidence" value="ECO:0007669"/>
    <property type="project" value="InterPro"/>
</dbReference>
<evidence type="ECO:0000256" key="6">
    <source>
        <dbReference type="ARBA" id="ARBA00022692"/>
    </source>
</evidence>
<dbReference type="InterPro" id="IPR020846">
    <property type="entry name" value="MFS_dom"/>
</dbReference>
<keyword evidence="4" id="KW-1003">Cell membrane</keyword>
<feature type="transmembrane region" description="Helical" evidence="10">
    <location>
        <begin position="418"/>
        <end position="439"/>
    </location>
</feature>
<dbReference type="AlphaFoldDB" id="A0A929G2T6"/>
<evidence type="ECO:0000256" key="3">
    <source>
        <dbReference type="ARBA" id="ARBA00022448"/>
    </source>
</evidence>
<feature type="transmembrane region" description="Helical" evidence="10">
    <location>
        <begin position="58"/>
        <end position="79"/>
    </location>
</feature>
<dbReference type="InterPro" id="IPR050814">
    <property type="entry name" value="Myo-inositol_Transporter"/>
</dbReference>
<name>A0A929G2T6_9PSEU</name>
<dbReference type="InterPro" id="IPR003663">
    <property type="entry name" value="Sugar/inositol_transpt"/>
</dbReference>
<evidence type="ECO:0000313" key="13">
    <source>
        <dbReference type="Proteomes" id="UP000598360"/>
    </source>
</evidence>
<evidence type="ECO:0000256" key="2">
    <source>
        <dbReference type="ARBA" id="ARBA00010992"/>
    </source>
</evidence>
<evidence type="ECO:0000256" key="8">
    <source>
        <dbReference type="ARBA" id="ARBA00023136"/>
    </source>
</evidence>
<keyword evidence="3 9" id="KW-0813">Transport</keyword>
<feature type="domain" description="Major facilitator superfamily (MFS) profile" evidence="11">
    <location>
        <begin position="21"/>
        <end position="443"/>
    </location>
</feature>
<gene>
    <name evidence="12" type="ORF">IQ251_17060</name>
</gene>
<dbReference type="GO" id="GO:0005886">
    <property type="term" value="C:plasma membrane"/>
    <property type="evidence" value="ECO:0007669"/>
    <property type="project" value="UniProtKB-SubCell"/>
</dbReference>
<evidence type="ECO:0000259" key="11">
    <source>
        <dbReference type="PROSITE" id="PS50850"/>
    </source>
</evidence>
<evidence type="ECO:0000256" key="1">
    <source>
        <dbReference type="ARBA" id="ARBA00004651"/>
    </source>
</evidence>
<dbReference type="PRINTS" id="PR00171">
    <property type="entry name" value="SUGRTRNSPORT"/>
</dbReference>
<dbReference type="Pfam" id="PF00083">
    <property type="entry name" value="Sugar_tr"/>
    <property type="match status" value="1"/>
</dbReference>
<comment type="caution">
    <text evidence="12">The sequence shown here is derived from an EMBL/GenBank/DDBJ whole genome shotgun (WGS) entry which is preliminary data.</text>
</comment>
<proteinExistence type="inferred from homology"/>
<keyword evidence="6 10" id="KW-0812">Transmembrane</keyword>
<feature type="transmembrane region" description="Helical" evidence="10">
    <location>
        <begin position="389"/>
        <end position="412"/>
    </location>
</feature>
<evidence type="ECO:0000313" key="12">
    <source>
        <dbReference type="EMBL" id="MBE9376163.1"/>
    </source>
</evidence>
<dbReference type="PROSITE" id="PS00217">
    <property type="entry name" value="SUGAR_TRANSPORT_2"/>
    <property type="match status" value="1"/>
</dbReference>
<evidence type="ECO:0000256" key="9">
    <source>
        <dbReference type="RuleBase" id="RU003346"/>
    </source>
</evidence>
<dbReference type="PROSITE" id="PS50850">
    <property type="entry name" value="MFS"/>
    <property type="match status" value="1"/>
</dbReference>
<dbReference type="InterPro" id="IPR005829">
    <property type="entry name" value="Sugar_transporter_CS"/>
</dbReference>
<dbReference type="RefSeq" id="WP_193929613.1">
    <property type="nucleotide sequence ID" value="NZ_JADEYC010000034.1"/>
</dbReference>
<feature type="transmembrane region" description="Helical" evidence="10">
    <location>
        <begin position="21"/>
        <end position="46"/>
    </location>
</feature>